<keyword evidence="1" id="KW-0175">Coiled coil</keyword>
<dbReference type="PANTHER" id="PTHR33063">
    <property type="entry name" value="OS02G0583500 PROTEIN"/>
    <property type="match status" value="1"/>
</dbReference>
<accession>A0A804R465</accession>
<dbReference type="Gramene" id="Zm00001eb384030_T004">
    <property type="protein sequence ID" value="Zm00001eb384030_P004"/>
    <property type="gene ID" value="Zm00001eb384030"/>
</dbReference>
<evidence type="ECO:0000313" key="3">
    <source>
        <dbReference type="Proteomes" id="UP000007305"/>
    </source>
</evidence>
<reference evidence="3" key="1">
    <citation type="journal article" date="2009" name="Science">
        <title>The B73 maize genome: complexity, diversity, and dynamics.</title>
        <authorList>
            <person name="Schnable P.S."/>
            <person name="Ware D."/>
            <person name="Fulton R.S."/>
            <person name="Stein J.C."/>
            <person name="Wei F."/>
            <person name="Pasternak S."/>
            <person name="Liang C."/>
            <person name="Zhang J."/>
            <person name="Fulton L."/>
            <person name="Graves T.A."/>
            <person name="Minx P."/>
            <person name="Reily A.D."/>
            <person name="Courtney L."/>
            <person name="Kruchowski S.S."/>
            <person name="Tomlinson C."/>
            <person name="Strong C."/>
            <person name="Delehaunty K."/>
            <person name="Fronick C."/>
            <person name="Courtney B."/>
            <person name="Rock S.M."/>
            <person name="Belter E."/>
            <person name="Du F."/>
            <person name="Kim K."/>
            <person name="Abbott R.M."/>
            <person name="Cotton M."/>
            <person name="Levy A."/>
            <person name="Marchetto P."/>
            <person name="Ochoa K."/>
            <person name="Jackson S.M."/>
            <person name="Gillam B."/>
            <person name="Chen W."/>
            <person name="Yan L."/>
            <person name="Higginbotham J."/>
            <person name="Cardenas M."/>
            <person name="Waligorski J."/>
            <person name="Applebaum E."/>
            <person name="Phelps L."/>
            <person name="Falcone J."/>
            <person name="Kanchi K."/>
            <person name="Thane T."/>
            <person name="Scimone A."/>
            <person name="Thane N."/>
            <person name="Henke J."/>
            <person name="Wang T."/>
            <person name="Ruppert J."/>
            <person name="Shah N."/>
            <person name="Rotter K."/>
            <person name="Hodges J."/>
            <person name="Ingenthron E."/>
            <person name="Cordes M."/>
            <person name="Kohlberg S."/>
            <person name="Sgro J."/>
            <person name="Delgado B."/>
            <person name="Mead K."/>
            <person name="Chinwalla A."/>
            <person name="Leonard S."/>
            <person name="Crouse K."/>
            <person name="Collura K."/>
            <person name="Kudrna D."/>
            <person name="Currie J."/>
            <person name="He R."/>
            <person name="Angelova A."/>
            <person name="Rajasekar S."/>
            <person name="Mueller T."/>
            <person name="Lomeli R."/>
            <person name="Scara G."/>
            <person name="Ko A."/>
            <person name="Delaney K."/>
            <person name="Wissotski M."/>
            <person name="Lopez G."/>
            <person name="Campos D."/>
            <person name="Braidotti M."/>
            <person name="Ashley E."/>
            <person name="Golser W."/>
            <person name="Kim H."/>
            <person name="Lee S."/>
            <person name="Lin J."/>
            <person name="Dujmic Z."/>
            <person name="Kim W."/>
            <person name="Talag J."/>
            <person name="Zuccolo A."/>
            <person name="Fan C."/>
            <person name="Sebastian A."/>
            <person name="Kramer M."/>
            <person name="Spiegel L."/>
            <person name="Nascimento L."/>
            <person name="Zutavern T."/>
            <person name="Miller B."/>
            <person name="Ambroise C."/>
            <person name="Muller S."/>
            <person name="Spooner W."/>
            <person name="Narechania A."/>
            <person name="Ren L."/>
            <person name="Wei S."/>
            <person name="Kumari S."/>
            <person name="Faga B."/>
            <person name="Levy M.J."/>
            <person name="McMahan L."/>
            <person name="Van Buren P."/>
            <person name="Vaughn M.W."/>
            <person name="Ying K."/>
            <person name="Yeh C.-T."/>
            <person name="Emrich S.J."/>
            <person name="Jia Y."/>
            <person name="Kalyanaraman A."/>
            <person name="Hsia A.-P."/>
            <person name="Barbazuk W.B."/>
            <person name="Baucom R.S."/>
            <person name="Brutnell T.P."/>
            <person name="Carpita N.C."/>
            <person name="Chaparro C."/>
            <person name="Chia J.-M."/>
            <person name="Deragon J.-M."/>
            <person name="Estill J.C."/>
            <person name="Fu Y."/>
            <person name="Jeddeloh J.A."/>
            <person name="Han Y."/>
            <person name="Lee H."/>
            <person name="Li P."/>
            <person name="Lisch D.R."/>
            <person name="Liu S."/>
            <person name="Liu Z."/>
            <person name="Nagel D.H."/>
            <person name="McCann M.C."/>
            <person name="SanMiguel P."/>
            <person name="Myers A.M."/>
            <person name="Nettleton D."/>
            <person name="Nguyen J."/>
            <person name="Penning B.W."/>
            <person name="Ponnala L."/>
            <person name="Schneider K.L."/>
            <person name="Schwartz D.C."/>
            <person name="Sharma A."/>
            <person name="Soderlund C."/>
            <person name="Springer N.M."/>
            <person name="Sun Q."/>
            <person name="Wang H."/>
            <person name="Waterman M."/>
            <person name="Westerman R."/>
            <person name="Wolfgruber T.K."/>
            <person name="Yang L."/>
            <person name="Yu Y."/>
            <person name="Zhang L."/>
            <person name="Zhou S."/>
            <person name="Zhu Q."/>
            <person name="Bennetzen J.L."/>
            <person name="Dawe R.K."/>
            <person name="Jiang J."/>
            <person name="Jiang N."/>
            <person name="Presting G.G."/>
            <person name="Wessler S.R."/>
            <person name="Aluru S."/>
            <person name="Martienssen R.A."/>
            <person name="Clifton S.W."/>
            <person name="McCombie W.R."/>
            <person name="Wing R.A."/>
            <person name="Wilson R.K."/>
        </authorList>
    </citation>
    <scope>NUCLEOTIDE SEQUENCE [LARGE SCALE GENOMIC DNA]</scope>
    <source>
        <strain evidence="3">cv. B73</strain>
    </source>
</reference>
<dbReference type="AlphaFoldDB" id="A0A804R465"/>
<dbReference type="EnsemblPlants" id="Zm00001eb384030_T004">
    <property type="protein sequence ID" value="Zm00001eb384030_P004"/>
    <property type="gene ID" value="Zm00001eb384030"/>
</dbReference>
<dbReference type="FunCoup" id="A0A804R465">
    <property type="interactions" value="17"/>
</dbReference>
<dbReference type="PANTHER" id="PTHR33063:SF15">
    <property type="entry name" value="TRANSPOSASE, PTTA_EN_SPM, PLANT"/>
    <property type="match status" value="1"/>
</dbReference>
<dbReference type="InterPro" id="IPR004252">
    <property type="entry name" value="Probable_transposase_24"/>
</dbReference>
<evidence type="ECO:0000313" key="2">
    <source>
        <dbReference type="EnsemblPlants" id="Zm00001eb384030_P004"/>
    </source>
</evidence>
<reference evidence="2" key="2">
    <citation type="submission" date="2019-07" db="EMBL/GenBank/DDBJ databases">
        <authorList>
            <person name="Seetharam A."/>
            <person name="Woodhouse M."/>
            <person name="Cannon E."/>
        </authorList>
    </citation>
    <scope>NUCLEOTIDE SEQUENCE [LARGE SCALE GENOMIC DNA]</scope>
    <source>
        <strain evidence="2">cv. B73</strain>
    </source>
</reference>
<dbReference type="InParanoid" id="A0A804R465"/>
<dbReference type="Pfam" id="PF03004">
    <property type="entry name" value="Transposase_24"/>
    <property type="match status" value="1"/>
</dbReference>
<evidence type="ECO:0000256" key="1">
    <source>
        <dbReference type="SAM" id="Coils"/>
    </source>
</evidence>
<name>A0A804R465_MAIZE</name>
<reference evidence="2" key="3">
    <citation type="submission" date="2021-05" db="UniProtKB">
        <authorList>
            <consortium name="EnsemblPlants"/>
        </authorList>
    </citation>
    <scope>IDENTIFICATION</scope>
    <source>
        <strain evidence="2">cv. B73</strain>
    </source>
</reference>
<protein>
    <recommendedName>
        <fullName evidence="4">Transposase, Ptta/En/Spm, plant</fullName>
    </recommendedName>
</protein>
<dbReference type="Proteomes" id="UP000007305">
    <property type="component" value="Chromosome 9"/>
</dbReference>
<evidence type="ECO:0008006" key="4">
    <source>
        <dbReference type="Google" id="ProtNLM"/>
    </source>
</evidence>
<sequence>MPPGRMDGARTCRDLGEVPITEYEKERALNVMRNNKMLSSLGITGLTSLIRSSSTRKNSIAREDFDPLYEPDHSEDNDHHVANQDDPFYIERRNTNMSTGFGGTKGSKRVVAPNVEDQVGRVTRQKTKELSLVEKDIHGLTANTDEHTLISANFPAHHDDEIQMCDEDVMTDKWIRGKSMGRQLERISRGLNTKIPLVITEGNRRPEVPMQAAMLASEGGIVIRQHMPILTHWKEYKNDKSYLEDFVGRIGGQFAIDTKNKDVKYACADLMRCNQRQMRYKLKKAYFNGVAADKVRTTSPLSTMTDEQWMQLVNMWSTPKHKEKCVNNKVIRGKVRFQQKTGSRSYIAHMHAVKQAKYGDAPPSAIDLFKECHCSRKTGFAEPVKEAIDTMEALVAEPGVEGKESKTPTEAVAQVLSSSKFLYNIGLVPATKKSCNGGDPTRVAELEAELESEKQNSLEVRAQLDALKKKVEESEEARAKELEKINDLQKGADETNALLRRLFSLNK</sequence>
<organism evidence="2 3">
    <name type="scientific">Zea mays</name>
    <name type="common">Maize</name>
    <dbReference type="NCBI Taxonomy" id="4577"/>
    <lineage>
        <taxon>Eukaryota</taxon>
        <taxon>Viridiplantae</taxon>
        <taxon>Streptophyta</taxon>
        <taxon>Embryophyta</taxon>
        <taxon>Tracheophyta</taxon>
        <taxon>Spermatophyta</taxon>
        <taxon>Magnoliopsida</taxon>
        <taxon>Liliopsida</taxon>
        <taxon>Poales</taxon>
        <taxon>Poaceae</taxon>
        <taxon>PACMAD clade</taxon>
        <taxon>Panicoideae</taxon>
        <taxon>Andropogonodae</taxon>
        <taxon>Andropogoneae</taxon>
        <taxon>Tripsacinae</taxon>
        <taxon>Zea</taxon>
    </lineage>
</organism>
<keyword evidence="3" id="KW-1185">Reference proteome</keyword>
<feature type="coiled-coil region" evidence="1">
    <location>
        <begin position="443"/>
        <end position="491"/>
    </location>
</feature>
<proteinExistence type="predicted"/>